<comment type="subcellular location">
    <subcellularLocation>
        <location evidence="1">Membrane</location>
        <topology evidence="1">Multi-pass membrane protein</topology>
    </subcellularLocation>
</comment>
<keyword evidence="3 7" id="KW-0812">Transmembrane</keyword>
<dbReference type="Pfam" id="PF01184">
    <property type="entry name" value="Gpr1_Fun34_YaaH"/>
    <property type="match status" value="1"/>
</dbReference>
<dbReference type="RefSeq" id="XP_025595151.1">
    <property type="nucleotide sequence ID" value="XM_025744468.1"/>
</dbReference>
<dbReference type="PANTHER" id="PTHR31123:SF1">
    <property type="entry name" value="ACCUMULATION OF DYADS PROTEIN 2-RELATED"/>
    <property type="match status" value="1"/>
</dbReference>
<keyword evidence="4 7" id="KW-1133">Transmembrane helix</keyword>
<evidence type="ECO:0000256" key="2">
    <source>
        <dbReference type="ARBA" id="ARBA00005587"/>
    </source>
</evidence>
<feature type="transmembrane region" description="Helical" evidence="7">
    <location>
        <begin position="89"/>
        <end position="113"/>
    </location>
</feature>
<evidence type="ECO:0000256" key="7">
    <source>
        <dbReference type="SAM" id="Phobius"/>
    </source>
</evidence>
<gene>
    <name evidence="8" type="ORF">FA09DRAFT_341597</name>
</gene>
<feature type="transmembrane region" description="Helical" evidence="7">
    <location>
        <begin position="160"/>
        <end position="182"/>
    </location>
</feature>
<accession>A0A316Z1S5</accession>
<dbReference type="Proteomes" id="UP000245946">
    <property type="component" value="Unassembled WGS sequence"/>
</dbReference>
<keyword evidence="9" id="KW-1185">Reference proteome</keyword>
<dbReference type="OrthoDB" id="3648309at2759"/>
<organism evidence="8 9">
    <name type="scientific">Tilletiopsis washingtonensis</name>
    <dbReference type="NCBI Taxonomy" id="58919"/>
    <lineage>
        <taxon>Eukaryota</taxon>
        <taxon>Fungi</taxon>
        <taxon>Dikarya</taxon>
        <taxon>Basidiomycota</taxon>
        <taxon>Ustilaginomycotina</taxon>
        <taxon>Exobasidiomycetes</taxon>
        <taxon>Entylomatales</taxon>
        <taxon>Entylomatales incertae sedis</taxon>
        <taxon>Tilletiopsis</taxon>
    </lineage>
</organism>
<evidence type="ECO:0000256" key="5">
    <source>
        <dbReference type="ARBA" id="ARBA00023136"/>
    </source>
</evidence>
<feature type="transmembrane region" description="Helical" evidence="7">
    <location>
        <begin position="120"/>
        <end position="140"/>
    </location>
</feature>
<feature type="transmembrane region" description="Helical" evidence="7">
    <location>
        <begin position="225"/>
        <end position="244"/>
    </location>
</feature>
<evidence type="ECO:0000256" key="4">
    <source>
        <dbReference type="ARBA" id="ARBA00022989"/>
    </source>
</evidence>
<feature type="transmembrane region" description="Helical" evidence="7">
    <location>
        <begin position="194"/>
        <end position="213"/>
    </location>
</feature>
<keyword evidence="5 7" id="KW-0472">Membrane</keyword>
<dbReference type="InterPro" id="IPR000791">
    <property type="entry name" value="Gpr1/Fun34/SatP-like"/>
</dbReference>
<evidence type="ECO:0000256" key="1">
    <source>
        <dbReference type="ARBA" id="ARBA00004141"/>
    </source>
</evidence>
<dbReference type="PANTHER" id="PTHR31123">
    <property type="entry name" value="ACCUMULATION OF DYADS PROTEIN 2-RELATED"/>
    <property type="match status" value="1"/>
</dbReference>
<dbReference type="AlphaFoldDB" id="A0A316Z1S5"/>
<feature type="region of interest" description="Disordered" evidence="6">
    <location>
        <begin position="1"/>
        <end position="20"/>
    </location>
</feature>
<evidence type="ECO:0000313" key="9">
    <source>
        <dbReference type="Proteomes" id="UP000245946"/>
    </source>
</evidence>
<sequence length="264" mass="27987">MSQPYRQPSFKEQMGLAPDPNRLEHVRSGNHRFTRLHTNGGHPIDTSQPGLPTYHRRIGNPLPLVLLGIGTHVLFLGLILVGVRGLTQLNISVMTGLPLGGAGLFIACCFAFAEGNTFAATLGGCFGGLISGLSIVFLPWTGIQNAYIEAAGGQLLPGVVSLYSALSLLFFCAMIPVFFVYMASFKTAVPISGGALQIIIALILLGVNFLQFGSNGGPQIALQKAAGALFIIVGIVLWYLAAAIMNQEEGIPVPVLPLPRSDDY</sequence>
<evidence type="ECO:0000256" key="6">
    <source>
        <dbReference type="SAM" id="MobiDB-lite"/>
    </source>
</evidence>
<dbReference type="GeneID" id="37272012"/>
<dbReference type="GO" id="GO:0015123">
    <property type="term" value="F:acetate transmembrane transporter activity"/>
    <property type="evidence" value="ECO:0007669"/>
    <property type="project" value="TreeGrafter"/>
</dbReference>
<comment type="similarity">
    <text evidence="2">Belongs to the acetate uptake transporter (AceTr) (TC 2.A.96) family.</text>
</comment>
<dbReference type="STRING" id="58919.A0A316Z1S5"/>
<dbReference type="GO" id="GO:0005886">
    <property type="term" value="C:plasma membrane"/>
    <property type="evidence" value="ECO:0007669"/>
    <property type="project" value="TreeGrafter"/>
</dbReference>
<proteinExistence type="inferred from homology"/>
<reference evidence="8 9" key="1">
    <citation type="journal article" date="2018" name="Mol. Biol. Evol.">
        <title>Broad Genomic Sampling Reveals a Smut Pathogenic Ancestry of the Fungal Clade Ustilaginomycotina.</title>
        <authorList>
            <person name="Kijpornyongpan T."/>
            <person name="Mondo S.J."/>
            <person name="Barry K."/>
            <person name="Sandor L."/>
            <person name="Lee J."/>
            <person name="Lipzen A."/>
            <person name="Pangilinan J."/>
            <person name="LaButti K."/>
            <person name="Hainaut M."/>
            <person name="Henrissat B."/>
            <person name="Grigoriev I.V."/>
            <person name="Spatafora J.W."/>
            <person name="Aime M.C."/>
        </authorList>
    </citation>
    <scope>NUCLEOTIDE SEQUENCE [LARGE SCALE GENOMIC DNA]</scope>
    <source>
        <strain evidence="8 9">MCA 4186</strain>
    </source>
</reference>
<dbReference type="InterPro" id="IPR051633">
    <property type="entry name" value="AceTr"/>
</dbReference>
<protein>
    <submittedName>
        <fullName evidence="8">Uncharacterized protein</fullName>
    </submittedName>
</protein>
<evidence type="ECO:0000313" key="8">
    <source>
        <dbReference type="EMBL" id="PWN94872.1"/>
    </source>
</evidence>
<dbReference type="EMBL" id="KZ819308">
    <property type="protein sequence ID" value="PWN94872.1"/>
    <property type="molecule type" value="Genomic_DNA"/>
</dbReference>
<evidence type="ECO:0000256" key="3">
    <source>
        <dbReference type="ARBA" id="ARBA00022692"/>
    </source>
</evidence>
<name>A0A316Z1S5_9BASI</name>
<feature type="transmembrane region" description="Helical" evidence="7">
    <location>
        <begin position="64"/>
        <end position="83"/>
    </location>
</feature>